<dbReference type="EMBL" id="KZ821628">
    <property type="protein sequence ID" value="PYH68018.1"/>
    <property type="molecule type" value="Genomic_DNA"/>
</dbReference>
<dbReference type="PANTHER" id="PTHR21112:SF0">
    <property type="entry name" value="CHEMOSENSORY PROTEIN A 29A-RELATED"/>
    <property type="match status" value="1"/>
</dbReference>
<evidence type="ECO:0000313" key="3">
    <source>
        <dbReference type="Proteomes" id="UP000248405"/>
    </source>
</evidence>
<dbReference type="InterPro" id="IPR036846">
    <property type="entry name" value="GM2-AP_sf"/>
</dbReference>
<evidence type="ECO:0000256" key="1">
    <source>
        <dbReference type="ARBA" id="ARBA00022729"/>
    </source>
</evidence>
<dbReference type="RefSeq" id="XP_025561812.1">
    <property type="nucleotide sequence ID" value="XM_025708248.1"/>
</dbReference>
<keyword evidence="3" id="KW-1185">Reference proteome</keyword>
<evidence type="ECO:0000313" key="2">
    <source>
        <dbReference type="EMBL" id="PYH68018.1"/>
    </source>
</evidence>
<accession>A0A319BY09</accession>
<dbReference type="OrthoDB" id="10382393at2759"/>
<protein>
    <recommendedName>
        <fullName evidence="4">Phosphatidylglycerol/phosphatidylinositol transfer protein</fullName>
    </recommendedName>
</protein>
<evidence type="ECO:0008006" key="4">
    <source>
        <dbReference type="Google" id="ProtNLM"/>
    </source>
</evidence>
<dbReference type="InterPro" id="IPR010512">
    <property type="entry name" value="DUF1091"/>
</dbReference>
<name>A0A319BY09_ASPVC</name>
<dbReference type="Gene3D" id="2.70.220.10">
    <property type="entry name" value="Ganglioside GM2 activator"/>
    <property type="match status" value="1"/>
</dbReference>
<dbReference type="Pfam" id="PF06477">
    <property type="entry name" value="DUF1091"/>
    <property type="match status" value="1"/>
</dbReference>
<dbReference type="PANTHER" id="PTHR21112">
    <property type="entry name" value="CHEMOSENSORY PROTEIN A 29A-RELATED"/>
    <property type="match status" value="1"/>
</dbReference>
<sequence length="136" mass="15331">MRTICRRGCQITIDQPLNDTCTASIEVYNLNNGDWQQTVNQTQNPLCGFMNEYSAIISDLAQYGNFPTKCPIQPGEVEIRRYYPNKCLLPRAMPDGQLMFQINIKCEYDGEMVTVLEAELEERVVPASSGGTPSRC</sequence>
<dbReference type="Proteomes" id="UP000248405">
    <property type="component" value="Unassembled WGS sequence"/>
</dbReference>
<proteinExistence type="predicted"/>
<gene>
    <name evidence="2" type="ORF">BO88DRAFT_416382</name>
</gene>
<dbReference type="GeneID" id="37212840"/>
<dbReference type="AlphaFoldDB" id="A0A319BY09"/>
<reference evidence="2" key="1">
    <citation type="submission" date="2016-12" db="EMBL/GenBank/DDBJ databases">
        <title>The genomes of Aspergillus section Nigri reveals drivers in fungal speciation.</title>
        <authorList>
            <consortium name="DOE Joint Genome Institute"/>
            <person name="Vesth T.C."/>
            <person name="Nybo J."/>
            <person name="Theobald S."/>
            <person name="Brandl J."/>
            <person name="Frisvad J.C."/>
            <person name="Nielsen K.F."/>
            <person name="Lyhne E.K."/>
            <person name="Kogle M.E."/>
            <person name="Kuo A."/>
            <person name="Riley R."/>
            <person name="Clum A."/>
            <person name="Nolan M."/>
            <person name="Lipzen A."/>
            <person name="Salamov A."/>
            <person name="Henrissat B."/>
            <person name="Wiebenga A."/>
            <person name="De Vries R.P."/>
            <person name="Grigoriev I.V."/>
            <person name="Mortensen U.H."/>
            <person name="Andersen M.R."/>
            <person name="Baker S.E."/>
        </authorList>
    </citation>
    <scope>NUCLEOTIDE SEQUENCE [LARGE SCALE GENOMIC DNA]</scope>
    <source>
        <strain evidence="2">CBS 113365</strain>
    </source>
</reference>
<organism evidence="2 3">
    <name type="scientific">Aspergillus vadensis (strain CBS 113365 / IMI 142717 / IBT 24658)</name>
    <dbReference type="NCBI Taxonomy" id="1448311"/>
    <lineage>
        <taxon>Eukaryota</taxon>
        <taxon>Fungi</taxon>
        <taxon>Dikarya</taxon>
        <taxon>Ascomycota</taxon>
        <taxon>Pezizomycotina</taxon>
        <taxon>Eurotiomycetes</taxon>
        <taxon>Eurotiomycetidae</taxon>
        <taxon>Eurotiales</taxon>
        <taxon>Aspergillaceae</taxon>
        <taxon>Aspergillus</taxon>
        <taxon>Aspergillus subgen. Circumdati</taxon>
    </lineage>
</organism>
<keyword evidence="1" id="KW-0732">Signal</keyword>
<dbReference type="SMART" id="SM00697">
    <property type="entry name" value="DM8"/>
    <property type="match status" value="1"/>
</dbReference>